<dbReference type="Gene3D" id="1.10.1660.10">
    <property type="match status" value="1"/>
</dbReference>
<protein>
    <submittedName>
        <fullName evidence="3">MerR-like DNA binding protein</fullName>
    </submittedName>
</protein>
<evidence type="ECO:0000259" key="2">
    <source>
        <dbReference type="SMART" id="SM00422"/>
    </source>
</evidence>
<feature type="compositionally biased region" description="Polar residues" evidence="1">
    <location>
        <begin position="129"/>
        <end position="139"/>
    </location>
</feature>
<evidence type="ECO:0000313" key="3">
    <source>
        <dbReference type="EMBL" id="ROO90389.1"/>
    </source>
</evidence>
<dbReference type="Pfam" id="PF13411">
    <property type="entry name" value="MerR_1"/>
    <property type="match status" value="1"/>
</dbReference>
<sequence length="218" mass="23098">MDEWTITQLASRAAEELADLDVNGRVQDVPNARLIRWYTTLGLLDPPLRHGRTARYTRRHLLQLIAVKRRQAAGRSLAEIQAELLQAPDQRLSAITGPVPDIAWSGSSPRPERPEPGPSARRFWAAPPTTETSAAQGAQPSPVEAETAGGQGAQPSPVEFENAAFQGIRLAPGAMLLLEGGPLSADQVSALHGAAAPLLAELARLGLLPPEGVDTAPA</sequence>
<name>A0A3N1DA56_9ACTN</name>
<dbReference type="InterPro" id="IPR000551">
    <property type="entry name" value="MerR-type_HTH_dom"/>
</dbReference>
<feature type="region of interest" description="Disordered" evidence="1">
    <location>
        <begin position="99"/>
        <end position="157"/>
    </location>
</feature>
<dbReference type="OrthoDB" id="3830374at2"/>
<comment type="caution">
    <text evidence="3">The sequence shown here is derived from an EMBL/GenBank/DDBJ whole genome shotgun (WGS) entry which is preliminary data.</text>
</comment>
<dbReference type="GO" id="GO:0006355">
    <property type="term" value="P:regulation of DNA-templated transcription"/>
    <property type="evidence" value="ECO:0007669"/>
    <property type="project" value="InterPro"/>
</dbReference>
<organism evidence="3 4">
    <name type="scientific">Actinocorallia herbida</name>
    <dbReference type="NCBI Taxonomy" id="58109"/>
    <lineage>
        <taxon>Bacteria</taxon>
        <taxon>Bacillati</taxon>
        <taxon>Actinomycetota</taxon>
        <taxon>Actinomycetes</taxon>
        <taxon>Streptosporangiales</taxon>
        <taxon>Thermomonosporaceae</taxon>
        <taxon>Actinocorallia</taxon>
    </lineage>
</organism>
<keyword evidence="4" id="KW-1185">Reference proteome</keyword>
<gene>
    <name evidence="3" type="ORF">EDD29_8113</name>
</gene>
<evidence type="ECO:0000313" key="4">
    <source>
        <dbReference type="Proteomes" id="UP000272400"/>
    </source>
</evidence>
<evidence type="ECO:0000256" key="1">
    <source>
        <dbReference type="SAM" id="MobiDB-lite"/>
    </source>
</evidence>
<dbReference type="EMBL" id="RJKE01000001">
    <property type="protein sequence ID" value="ROO90389.1"/>
    <property type="molecule type" value="Genomic_DNA"/>
</dbReference>
<dbReference type="SUPFAM" id="SSF46955">
    <property type="entry name" value="Putative DNA-binding domain"/>
    <property type="match status" value="1"/>
</dbReference>
<dbReference type="Proteomes" id="UP000272400">
    <property type="component" value="Unassembled WGS sequence"/>
</dbReference>
<proteinExistence type="predicted"/>
<dbReference type="GO" id="GO:0003677">
    <property type="term" value="F:DNA binding"/>
    <property type="evidence" value="ECO:0007669"/>
    <property type="project" value="InterPro"/>
</dbReference>
<reference evidence="3 4" key="1">
    <citation type="submission" date="2018-11" db="EMBL/GenBank/DDBJ databases">
        <title>Sequencing the genomes of 1000 actinobacteria strains.</title>
        <authorList>
            <person name="Klenk H.-P."/>
        </authorList>
    </citation>
    <scope>NUCLEOTIDE SEQUENCE [LARGE SCALE GENOMIC DNA]</scope>
    <source>
        <strain evidence="3 4">DSM 44254</strain>
    </source>
</reference>
<dbReference type="CDD" id="cd00592">
    <property type="entry name" value="HTH_MerR-like"/>
    <property type="match status" value="1"/>
</dbReference>
<accession>A0A3N1DA56</accession>
<dbReference type="SMART" id="SM00422">
    <property type="entry name" value="HTH_MERR"/>
    <property type="match status" value="1"/>
</dbReference>
<dbReference type="InterPro" id="IPR009061">
    <property type="entry name" value="DNA-bd_dom_put_sf"/>
</dbReference>
<feature type="domain" description="HTH merR-type" evidence="2">
    <location>
        <begin position="4"/>
        <end position="88"/>
    </location>
</feature>
<dbReference type="RefSeq" id="WP_123669347.1">
    <property type="nucleotide sequence ID" value="NZ_RJKE01000001.1"/>
</dbReference>
<dbReference type="AlphaFoldDB" id="A0A3N1DA56"/>